<dbReference type="GO" id="GO:0006364">
    <property type="term" value="P:rRNA processing"/>
    <property type="evidence" value="ECO:0007669"/>
    <property type="project" value="UniProtKB-UniRule"/>
</dbReference>
<protein>
    <recommendedName>
        <fullName evidence="11">Ribonuclease 3</fullName>
        <ecNumber evidence="11">3.1.26.3</ecNumber>
    </recommendedName>
    <alternativeName>
        <fullName evidence="11">Ribonuclease III</fullName>
        <shortName evidence="11">RNase III</shortName>
    </alternativeName>
</protein>
<keyword evidence="8 11" id="KW-0255">Endonuclease</keyword>
<dbReference type="SUPFAM" id="SSF69065">
    <property type="entry name" value="RNase III domain-like"/>
    <property type="match status" value="1"/>
</dbReference>
<keyword evidence="13" id="KW-1185">Reference proteome</keyword>
<dbReference type="InterPro" id="IPR000999">
    <property type="entry name" value="RNase_III_dom"/>
</dbReference>
<dbReference type="GO" id="GO:0004525">
    <property type="term" value="F:ribonuclease III activity"/>
    <property type="evidence" value="ECO:0007669"/>
    <property type="project" value="UniProtKB-UniRule"/>
</dbReference>
<dbReference type="GeneID" id="93207123"/>
<comment type="function">
    <text evidence="11">Digests double-stranded RNA. Involved in the processing of primary rRNA transcript to yield the immediate precursors to the large and small rRNAs (23S and 16S). Processes some mRNAs, and tRNAs when they are encoded in the rRNA operon. Processes pre-crRNA and tracrRNA of type II CRISPR loci if present in the organism.</text>
</comment>
<keyword evidence="10 11" id="KW-0694">RNA-binding</keyword>
<gene>
    <name evidence="11" type="primary">rnc</name>
    <name evidence="12" type="ORF">FOC49_01945</name>
</gene>
<accession>A0A2X4N394</accession>
<comment type="cofactor">
    <cofactor evidence="11">
        <name>Mg(2+)</name>
        <dbReference type="ChEBI" id="CHEBI:18420"/>
    </cofactor>
</comment>
<dbReference type="RefSeq" id="WP_004632941.1">
    <property type="nucleotide sequence ID" value="NZ_CAXSSU010000001.1"/>
</dbReference>
<evidence type="ECO:0000256" key="6">
    <source>
        <dbReference type="ARBA" id="ARBA00022722"/>
    </source>
</evidence>
<dbReference type="PROSITE" id="PS50142">
    <property type="entry name" value="RNASE_3_2"/>
    <property type="match status" value="1"/>
</dbReference>
<evidence type="ECO:0000256" key="4">
    <source>
        <dbReference type="ARBA" id="ARBA00022664"/>
    </source>
</evidence>
<reference evidence="12 13" key="1">
    <citation type="submission" date="2019-11" db="EMBL/GenBank/DDBJ databases">
        <title>FDA dAtabase for Regulatory Grade micrObial Sequences (FDA-ARGOS): Supporting development and validation of Infectious Disease Dx tests.</title>
        <authorList>
            <person name="Turner S."/>
            <person name="Byrd R."/>
            <person name="Tallon L."/>
            <person name="Sadzewicz L."/>
            <person name="Vavikolanu K."/>
            <person name="Mehta A."/>
            <person name="Aluvathingal J."/>
            <person name="Nadendla S."/>
            <person name="Myers T."/>
            <person name="Yan Y."/>
            <person name="Sichtig H."/>
        </authorList>
    </citation>
    <scope>NUCLEOTIDE SEQUENCE [LARGE SCALE GENOMIC DNA]</scope>
    <source>
        <strain evidence="12 13">FDAARGOS_741</strain>
    </source>
</reference>
<keyword evidence="11" id="KW-0460">Magnesium</keyword>
<dbReference type="PANTHER" id="PTHR11207:SF0">
    <property type="entry name" value="RIBONUCLEASE 3"/>
    <property type="match status" value="1"/>
</dbReference>
<dbReference type="GO" id="GO:0006397">
    <property type="term" value="P:mRNA processing"/>
    <property type="evidence" value="ECO:0007669"/>
    <property type="project" value="UniProtKB-UniRule"/>
</dbReference>
<dbReference type="GO" id="GO:0003725">
    <property type="term" value="F:double-stranded RNA binding"/>
    <property type="evidence" value="ECO:0007669"/>
    <property type="project" value="TreeGrafter"/>
</dbReference>
<comment type="subcellular location">
    <subcellularLocation>
        <location evidence="11">Cytoplasm</location>
    </subcellularLocation>
</comment>
<dbReference type="EC" id="3.1.26.3" evidence="11"/>
<dbReference type="FunFam" id="1.10.1520.10:FF:000001">
    <property type="entry name" value="Ribonuclease 3"/>
    <property type="match status" value="1"/>
</dbReference>
<dbReference type="NCBIfam" id="TIGR02191">
    <property type="entry name" value="RNaseIII"/>
    <property type="match status" value="1"/>
</dbReference>
<evidence type="ECO:0000256" key="10">
    <source>
        <dbReference type="ARBA" id="ARBA00022884"/>
    </source>
</evidence>
<keyword evidence="6 11" id="KW-0540">Nuclease</keyword>
<evidence type="ECO:0000256" key="1">
    <source>
        <dbReference type="ARBA" id="ARBA00000109"/>
    </source>
</evidence>
<dbReference type="GO" id="GO:0046872">
    <property type="term" value="F:metal ion binding"/>
    <property type="evidence" value="ECO:0007669"/>
    <property type="project" value="UniProtKB-KW"/>
</dbReference>
<dbReference type="Pfam" id="PF14622">
    <property type="entry name" value="Ribonucleas_3_3"/>
    <property type="match status" value="1"/>
</dbReference>
<evidence type="ECO:0000256" key="8">
    <source>
        <dbReference type="ARBA" id="ARBA00022759"/>
    </source>
</evidence>
<dbReference type="HAMAP" id="MF_00104">
    <property type="entry name" value="RNase_III"/>
    <property type="match status" value="1"/>
</dbReference>
<dbReference type="GO" id="GO:0008033">
    <property type="term" value="P:tRNA processing"/>
    <property type="evidence" value="ECO:0007669"/>
    <property type="project" value="UniProtKB-KW"/>
</dbReference>
<keyword evidence="7 11" id="KW-0479">Metal-binding</keyword>
<dbReference type="Gene3D" id="3.30.160.20">
    <property type="match status" value="1"/>
</dbReference>
<dbReference type="Pfam" id="PF00035">
    <property type="entry name" value="dsrm"/>
    <property type="match status" value="1"/>
</dbReference>
<keyword evidence="9 11" id="KW-0378">Hydrolase</keyword>
<keyword evidence="11" id="KW-0963">Cytoplasm</keyword>
<dbReference type="InterPro" id="IPR036389">
    <property type="entry name" value="RNase_III_sf"/>
</dbReference>
<comment type="catalytic activity">
    <reaction evidence="1 11">
        <text>Endonucleolytic cleavage to 5'-phosphomonoester.</text>
        <dbReference type="EC" id="3.1.26.3"/>
    </reaction>
</comment>
<keyword evidence="4 11" id="KW-0507">mRNA processing</keyword>
<feature type="binding site" evidence="11">
    <location>
        <position position="52"/>
    </location>
    <ligand>
        <name>Mg(2+)</name>
        <dbReference type="ChEBI" id="CHEBI:18420"/>
    </ligand>
</feature>
<dbReference type="InterPro" id="IPR011907">
    <property type="entry name" value="RNase_III"/>
</dbReference>
<feature type="binding site" evidence="11">
    <location>
        <position position="125"/>
    </location>
    <ligand>
        <name>Mg(2+)</name>
        <dbReference type="ChEBI" id="CHEBI:18420"/>
    </ligand>
</feature>
<evidence type="ECO:0000313" key="13">
    <source>
        <dbReference type="Proteomes" id="UP000425411"/>
    </source>
</evidence>
<evidence type="ECO:0000256" key="9">
    <source>
        <dbReference type="ARBA" id="ARBA00022801"/>
    </source>
</evidence>
<dbReference type="AlphaFoldDB" id="A0A2X4N394"/>
<evidence type="ECO:0000256" key="2">
    <source>
        <dbReference type="ARBA" id="ARBA00010183"/>
    </source>
</evidence>
<name>A0A2X4N394_9BACL</name>
<dbReference type="PANTHER" id="PTHR11207">
    <property type="entry name" value="RIBONUCLEASE III"/>
    <property type="match status" value="1"/>
</dbReference>
<feature type="active site" evidence="11">
    <location>
        <position position="56"/>
    </location>
</feature>
<sequence length="237" mass="27020">MERTYIEKLLNKLNNEYGFNLKFGENFKMAFSHSSYTNEKKIAKHLNYERLEFLGDAVVELTTSEFLFKKFPKLAEGELTKLRASIVCEKTLVKYALQLNLDKCIYLGRGEEKMGGRSRAALLADIFESFTGALYLETNLETVKIFLNNTLFTEVEDYEYSSFVDYKTILQEYVFKIKLGEIEYKVLDSIGPSHSKTFISAVEIDGKQYGSGTAATKKESEQLSAKQALDKLGYDGI</sequence>
<dbReference type="EMBL" id="CP046314">
    <property type="protein sequence ID" value="QGS08725.1"/>
    <property type="molecule type" value="Genomic_DNA"/>
</dbReference>
<feature type="active site" evidence="11">
    <location>
        <position position="128"/>
    </location>
</feature>
<evidence type="ECO:0000256" key="3">
    <source>
        <dbReference type="ARBA" id="ARBA00022552"/>
    </source>
</evidence>
<dbReference type="PROSITE" id="PS50137">
    <property type="entry name" value="DS_RBD"/>
    <property type="match status" value="1"/>
</dbReference>
<dbReference type="SMART" id="SM00358">
    <property type="entry name" value="DSRM"/>
    <property type="match status" value="1"/>
</dbReference>
<dbReference type="PROSITE" id="PS00517">
    <property type="entry name" value="RNASE_3_1"/>
    <property type="match status" value="1"/>
</dbReference>
<evidence type="ECO:0000256" key="5">
    <source>
        <dbReference type="ARBA" id="ARBA00022694"/>
    </source>
</evidence>
<keyword evidence="3 11" id="KW-0698">rRNA processing</keyword>
<dbReference type="SMART" id="SM00535">
    <property type="entry name" value="RIBOc"/>
    <property type="match status" value="1"/>
</dbReference>
<proteinExistence type="inferred from homology"/>
<keyword evidence="5 11" id="KW-0819">tRNA processing</keyword>
<comment type="subunit">
    <text evidence="11">Homodimer.</text>
</comment>
<evidence type="ECO:0000256" key="7">
    <source>
        <dbReference type="ARBA" id="ARBA00022723"/>
    </source>
</evidence>
<dbReference type="InterPro" id="IPR014720">
    <property type="entry name" value="dsRBD_dom"/>
</dbReference>
<feature type="binding site" evidence="11">
    <location>
        <position position="128"/>
    </location>
    <ligand>
        <name>Mg(2+)</name>
        <dbReference type="ChEBI" id="CHEBI:18420"/>
    </ligand>
</feature>
<dbReference type="CDD" id="cd00593">
    <property type="entry name" value="RIBOc"/>
    <property type="match status" value="1"/>
</dbReference>
<dbReference type="Proteomes" id="UP000425411">
    <property type="component" value="Chromosome"/>
</dbReference>
<dbReference type="Gene3D" id="1.10.1520.10">
    <property type="entry name" value="Ribonuclease III domain"/>
    <property type="match status" value="1"/>
</dbReference>
<evidence type="ECO:0000256" key="11">
    <source>
        <dbReference type="HAMAP-Rule" id="MF_00104"/>
    </source>
</evidence>
<keyword evidence="11" id="KW-0699">rRNA-binding</keyword>
<dbReference type="OrthoDB" id="9805026at2"/>
<evidence type="ECO:0000313" key="12">
    <source>
        <dbReference type="EMBL" id="QGS08725.1"/>
    </source>
</evidence>
<dbReference type="SUPFAM" id="SSF54768">
    <property type="entry name" value="dsRNA-binding domain-like"/>
    <property type="match status" value="1"/>
</dbReference>
<comment type="similarity">
    <text evidence="2">Belongs to the ribonuclease III family.</text>
</comment>
<organism evidence="12 13">
    <name type="scientific">Gemella morbillorum</name>
    <dbReference type="NCBI Taxonomy" id="29391"/>
    <lineage>
        <taxon>Bacteria</taxon>
        <taxon>Bacillati</taxon>
        <taxon>Bacillota</taxon>
        <taxon>Bacilli</taxon>
        <taxon>Bacillales</taxon>
        <taxon>Gemellaceae</taxon>
        <taxon>Gemella</taxon>
    </lineage>
</organism>
<dbReference type="CDD" id="cd10845">
    <property type="entry name" value="DSRM_RNAse_III_family"/>
    <property type="match status" value="1"/>
</dbReference>
<dbReference type="GO" id="GO:0019843">
    <property type="term" value="F:rRNA binding"/>
    <property type="evidence" value="ECO:0007669"/>
    <property type="project" value="UniProtKB-KW"/>
</dbReference>
<dbReference type="GO" id="GO:0010468">
    <property type="term" value="P:regulation of gene expression"/>
    <property type="evidence" value="ECO:0007669"/>
    <property type="project" value="TreeGrafter"/>
</dbReference>
<dbReference type="GO" id="GO:0005737">
    <property type="term" value="C:cytoplasm"/>
    <property type="evidence" value="ECO:0007669"/>
    <property type="project" value="UniProtKB-SubCell"/>
</dbReference>